<dbReference type="InterPro" id="IPR002885">
    <property type="entry name" value="PPR_rpt"/>
</dbReference>
<dbReference type="Pfam" id="PF13812">
    <property type="entry name" value="PPR_3"/>
    <property type="match status" value="1"/>
</dbReference>
<dbReference type="RefSeq" id="XP_002176984.1">
    <property type="nucleotide sequence ID" value="XM_002176948.1"/>
</dbReference>
<dbReference type="KEGG" id="pti:PHATRDRAFT_54064"/>
<dbReference type="InterPro" id="IPR051222">
    <property type="entry name" value="PPR/CCM1_RNA-binding"/>
</dbReference>
<evidence type="ECO:0000313" key="4">
    <source>
        <dbReference type="Proteomes" id="UP000000759"/>
    </source>
</evidence>
<dbReference type="STRING" id="556484.B7FR55"/>
<dbReference type="Gene3D" id="1.25.40.10">
    <property type="entry name" value="Tetratricopeptide repeat domain"/>
    <property type="match status" value="2"/>
</dbReference>
<gene>
    <name evidence="3" type="ORF">PHATRDRAFT_54064</name>
</gene>
<evidence type="ECO:0000256" key="1">
    <source>
        <dbReference type="ARBA" id="ARBA00022737"/>
    </source>
</evidence>
<dbReference type="InParanoid" id="B7FR55"/>
<accession>B7FR55</accession>
<evidence type="ECO:0000256" key="2">
    <source>
        <dbReference type="SAM" id="MobiDB-lite"/>
    </source>
</evidence>
<dbReference type="PaxDb" id="2850-Phatr54064"/>
<dbReference type="InterPro" id="IPR011990">
    <property type="entry name" value="TPR-like_helical_dom_sf"/>
</dbReference>
<keyword evidence="4" id="KW-1185">Reference proteome</keyword>
<dbReference type="AlphaFoldDB" id="B7FR55"/>
<dbReference type="EMBL" id="CM000605">
    <property type="protein sequence ID" value="EEC51447.1"/>
    <property type="molecule type" value="Genomic_DNA"/>
</dbReference>
<dbReference type="OrthoDB" id="185373at2759"/>
<feature type="region of interest" description="Disordered" evidence="2">
    <location>
        <begin position="422"/>
        <end position="447"/>
    </location>
</feature>
<proteinExistence type="predicted"/>
<evidence type="ECO:0000313" key="3">
    <source>
        <dbReference type="EMBL" id="EEC51447.1"/>
    </source>
</evidence>
<name>B7FR55_PHATC</name>
<reference evidence="3 4" key="1">
    <citation type="journal article" date="2008" name="Nature">
        <title>The Phaeodactylum genome reveals the evolutionary history of diatom genomes.</title>
        <authorList>
            <person name="Bowler C."/>
            <person name="Allen A.E."/>
            <person name="Badger J.H."/>
            <person name="Grimwood J."/>
            <person name="Jabbari K."/>
            <person name="Kuo A."/>
            <person name="Maheswari U."/>
            <person name="Martens C."/>
            <person name="Maumus F."/>
            <person name="Otillar R.P."/>
            <person name="Rayko E."/>
            <person name="Salamov A."/>
            <person name="Vandepoele K."/>
            <person name="Beszteri B."/>
            <person name="Gruber A."/>
            <person name="Heijde M."/>
            <person name="Katinka M."/>
            <person name="Mock T."/>
            <person name="Valentin K."/>
            <person name="Verret F."/>
            <person name="Berges J.A."/>
            <person name="Brownlee C."/>
            <person name="Cadoret J.P."/>
            <person name="Chiovitti A."/>
            <person name="Choi C.J."/>
            <person name="Coesel S."/>
            <person name="De Martino A."/>
            <person name="Detter J.C."/>
            <person name="Durkin C."/>
            <person name="Falciatore A."/>
            <person name="Fournet J."/>
            <person name="Haruta M."/>
            <person name="Huysman M.J."/>
            <person name="Jenkins B.D."/>
            <person name="Jiroutova K."/>
            <person name="Jorgensen R.E."/>
            <person name="Joubert Y."/>
            <person name="Kaplan A."/>
            <person name="Kroger N."/>
            <person name="Kroth P.G."/>
            <person name="La Roche J."/>
            <person name="Lindquist E."/>
            <person name="Lommer M."/>
            <person name="Martin-Jezequel V."/>
            <person name="Lopez P.J."/>
            <person name="Lucas S."/>
            <person name="Mangogna M."/>
            <person name="McGinnis K."/>
            <person name="Medlin L.K."/>
            <person name="Montsant A."/>
            <person name="Oudot-Le Secq M.P."/>
            <person name="Napoli C."/>
            <person name="Obornik M."/>
            <person name="Parker M.S."/>
            <person name="Petit J.L."/>
            <person name="Porcel B.M."/>
            <person name="Poulsen N."/>
            <person name="Robison M."/>
            <person name="Rychlewski L."/>
            <person name="Rynearson T.A."/>
            <person name="Schmutz J."/>
            <person name="Shapiro H."/>
            <person name="Siaut M."/>
            <person name="Stanley M."/>
            <person name="Sussman M.R."/>
            <person name="Taylor A.R."/>
            <person name="Vardi A."/>
            <person name="von Dassow P."/>
            <person name="Vyverman W."/>
            <person name="Willis A."/>
            <person name="Wyrwicz L.S."/>
            <person name="Rokhsar D.S."/>
            <person name="Weissenbach J."/>
            <person name="Armbrust E.V."/>
            <person name="Green B.R."/>
            <person name="Van de Peer Y."/>
            <person name="Grigoriev I.V."/>
        </authorList>
    </citation>
    <scope>NUCLEOTIDE SEQUENCE [LARGE SCALE GENOMIC DNA]</scope>
    <source>
        <strain evidence="3 4">CCAP 1055/1</strain>
    </source>
</reference>
<evidence type="ECO:0008006" key="5">
    <source>
        <dbReference type="Google" id="ProtNLM"/>
    </source>
</evidence>
<dbReference type="Proteomes" id="UP000000759">
    <property type="component" value="Chromosome 1"/>
</dbReference>
<sequence length="447" mass="50384">MEALLKRLLDEKETAVHIHTRPTEILVDIHLYNRVLDAWARAALFGTHGVAASQRARQMLVLLQENYEQTNDPLRQPTVTSFNLVLHVVTKIEGALVARRLLAWMEHLCKSGKNPHAQPSRTDYILVLDAIANSRDENAGVLAQGYLRHMKVASAVAPDTLCYNIAIKAWTKSSKRGRASAEHADRILEDMKQSATPPDLVTYASVIAAWASSGMKTHAAEEYLDRMWELYNAGDTKVKPDDFSYNTVINAISKSQNEGKAQKALRILRRMDKLYQAGNKEARPNAVTYTAVLNSCAFPAVLDFRTRRKALDTAIFTLEELQSSGYGQPNQVTYGTFIKACANLLHDDDDLRREVIERAFRQCCKAGQVGEMVLTYLRQAAPADLYEELLADSISSHARVSVRDLPEEWRCNVQDEDNWRVKPYGNRTRNGKARGRRKASLPRLNKH</sequence>
<dbReference type="eggNOG" id="KOG4197">
    <property type="taxonomic scope" value="Eukaryota"/>
</dbReference>
<dbReference type="PANTHER" id="PTHR47942">
    <property type="entry name" value="TETRATRICOPEPTIDE REPEAT (TPR)-LIKE SUPERFAMILY PROTEIN-RELATED"/>
    <property type="match status" value="1"/>
</dbReference>
<dbReference type="PANTHER" id="PTHR47942:SF63">
    <property type="entry name" value="PENTATRICOPEPTIDE REPEAT-CONTAINING PROTEIN"/>
    <property type="match status" value="1"/>
</dbReference>
<reference evidence="4" key="2">
    <citation type="submission" date="2008-08" db="EMBL/GenBank/DDBJ databases">
        <authorList>
            <consortium name="Diatom Consortium"/>
            <person name="Grigoriev I."/>
            <person name="Grimwood J."/>
            <person name="Kuo A."/>
            <person name="Otillar R.P."/>
            <person name="Salamov A."/>
            <person name="Detter J.C."/>
            <person name="Lindquist E."/>
            <person name="Shapiro H."/>
            <person name="Lucas S."/>
            <person name="Glavina del Rio T."/>
            <person name="Pitluck S."/>
            <person name="Rokhsar D."/>
            <person name="Bowler C."/>
        </authorList>
    </citation>
    <scope>GENOME REANNOTATION</scope>
    <source>
        <strain evidence="4">CCAP 1055/1</strain>
    </source>
</reference>
<keyword evidence="1" id="KW-0677">Repeat</keyword>
<protein>
    <recommendedName>
        <fullName evidence="5">Pentacotripeptide-repeat region of PRORP domain-containing protein</fullName>
    </recommendedName>
</protein>
<dbReference type="GeneID" id="7196970"/>
<organism evidence="3 4">
    <name type="scientific">Phaeodactylum tricornutum (strain CCAP 1055/1)</name>
    <dbReference type="NCBI Taxonomy" id="556484"/>
    <lineage>
        <taxon>Eukaryota</taxon>
        <taxon>Sar</taxon>
        <taxon>Stramenopiles</taxon>
        <taxon>Ochrophyta</taxon>
        <taxon>Bacillariophyta</taxon>
        <taxon>Bacillariophyceae</taxon>
        <taxon>Bacillariophycidae</taxon>
        <taxon>Naviculales</taxon>
        <taxon>Phaeodactylaceae</taxon>
        <taxon>Phaeodactylum</taxon>
    </lineage>
</organism>
<feature type="compositionally biased region" description="Basic residues" evidence="2">
    <location>
        <begin position="429"/>
        <end position="447"/>
    </location>
</feature>